<feature type="domain" description="Amine oxidase" evidence="7">
    <location>
        <begin position="64"/>
        <end position="519"/>
    </location>
</feature>
<evidence type="ECO:0000256" key="1">
    <source>
        <dbReference type="ARBA" id="ARBA00004814"/>
    </source>
</evidence>
<evidence type="ECO:0000313" key="8">
    <source>
        <dbReference type="EMBL" id="ANB75961.1"/>
    </source>
</evidence>
<name>A0A160FSP8_9BURK</name>
<dbReference type="GO" id="GO:0009063">
    <property type="term" value="P:amino acid catabolic process"/>
    <property type="evidence" value="ECO:0007669"/>
    <property type="project" value="TreeGrafter"/>
</dbReference>
<protein>
    <recommendedName>
        <fullName evidence="4">Tryptophan 2-monooxygenase</fullName>
        <ecNumber evidence="3">1.13.12.3</ecNumber>
    </recommendedName>
</protein>
<dbReference type="EC" id="1.13.12.3" evidence="3"/>
<comment type="pathway">
    <text evidence="1">Plant hormone metabolism; auxin biosynthesis.</text>
</comment>
<evidence type="ECO:0000256" key="2">
    <source>
        <dbReference type="ARBA" id="ARBA00005833"/>
    </source>
</evidence>
<dbReference type="EMBL" id="CP014579">
    <property type="protein sequence ID" value="ANB75961.1"/>
    <property type="molecule type" value="Genomic_DNA"/>
</dbReference>
<dbReference type="Proteomes" id="UP000076852">
    <property type="component" value="Chromosome 2"/>
</dbReference>
<dbReference type="InterPro" id="IPR002937">
    <property type="entry name" value="Amino_oxidase"/>
</dbReference>
<gene>
    <name evidence="8" type="ORF">AYM40_27115</name>
</gene>
<dbReference type="Pfam" id="PF01593">
    <property type="entry name" value="Amino_oxidase"/>
    <property type="match status" value="1"/>
</dbReference>
<dbReference type="RefSeq" id="WP_063499216.1">
    <property type="nucleotide sequence ID" value="NZ_CP014579.1"/>
</dbReference>
<dbReference type="PANTHER" id="PTHR10742:SF342">
    <property type="entry name" value="AMINE OXIDASE"/>
    <property type="match status" value="1"/>
</dbReference>
<keyword evidence="5" id="KW-0073">Auxin biosynthesis</keyword>
<evidence type="ECO:0000256" key="6">
    <source>
        <dbReference type="ARBA" id="ARBA00047321"/>
    </source>
</evidence>
<dbReference type="STRING" id="1804984.AYM40_27115"/>
<evidence type="ECO:0000256" key="4">
    <source>
        <dbReference type="ARBA" id="ARBA00017871"/>
    </source>
</evidence>
<dbReference type="OrthoDB" id="337830at2"/>
<dbReference type="Gene3D" id="1.20.1440.240">
    <property type="match status" value="1"/>
</dbReference>
<dbReference type="PRINTS" id="PR00411">
    <property type="entry name" value="PNDRDTASEI"/>
</dbReference>
<dbReference type="GO" id="GO:0009851">
    <property type="term" value="P:auxin biosynthetic process"/>
    <property type="evidence" value="ECO:0007669"/>
    <property type="project" value="UniProtKB-KW"/>
</dbReference>
<dbReference type="Gene3D" id="3.90.660.10">
    <property type="match status" value="1"/>
</dbReference>
<sequence length="531" mass="58375">MDDIRSSSISRRELLAMIGRTTSAAVMYQAMSSLGYAAESDFQGPVSLEGAPKGTSVLILGAGLAGMTAALELRKAGYKVQVLEYRERAGGRSWSLRGGDTYTELGGFTQHCDFEKGLYINPGPWRIPYHHRGLLHYCKLLGVKLEAFVEMNANAYLHNSKAFGGKPQRFRHVMSDFNGYVSELLAKATDQNKLDQAVAKDERDILLEALRSWGALDDKYAYTPATASAMRGYDKDPGGGPGGAPTPSTPISRADILNSGLWHHLSFPLTYEYAQTLFQPVGGMDMIAQGFAREVASLIQFNAKVTEIAQSDSGVTVTYVDARHGGEARRAKADWCVCTVPLSILSQIRNNFSSTLQAAINAVPYAPAIKAGLQFKRRFWEEDDAIYGGISFTDLPIGQISYPSTDYQKPGKGVILGAYMFGVSAVEFTSLSPSERLQRVLEYGAQLHPQMSREFDNGISVAWHRVPWTLGCYGMWKEDTRQQYYKDLCAIDGHTVLAGEHCSYVNAWQEGAILSSLSAIERLHQRVVAGR</sequence>
<comment type="catalytic activity">
    <reaction evidence="6">
        <text>L-tryptophan + O2 = indole-3-acetamide + CO2 + H2O</text>
        <dbReference type="Rhea" id="RHEA:16165"/>
        <dbReference type="ChEBI" id="CHEBI:15377"/>
        <dbReference type="ChEBI" id="CHEBI:15379"/>
        <dbReference type="ChEBI" id="CHEBI:16031"/>
        <dbReference type="ChEBI" id="CHEBI:16526"/>
        <dbReference type="ChEBI" id="CHEBI:57912"/>
        <dbReference type="EC" id="1.13.12.3"/>
    </reaction>
</comment>
<accession>A0A160FSP8</accession>
<dbReference type="InterPro" id="IPR036188">
    <property type="entry name" value="FAD/NAD-bd_sf"/>
</dbReference>
<dbReference type="GO" id="GO:0050361">
    <property type="term" value="F:tryptophan 2-monooxygenase activity"/>
    <property type="evidence" value="ECO:0007669"/>
    <property type="project" value="UniProtKB-EC"/>
</dbReference>
<dbReference type="SUPFAM" id="SSF51905">
    <property type="entry name" value="FAD/NAD(P)-binding domain"/>
    <property type="match status" value="1"/>
</dbReference>
<evidence type="ECO:0000256" key="3">
    <source>
        <dbReference type="ARBA" id="ARBA00012535"/>
    </source>
</evidence>
<reference evidence="8 9" key="1">
    <citation type="journal article" date="2016" name="Gene">
        <title>PacBio SMRT assembly of a complex multi-replicon genome reveals chlorocatechol degradative operon in a region of genome plasticity.</title>
        <authorList>
            <person name="Ricker N."/>
            <person name="Shen S.Y."/>
            <person name="Goordial J."/>
            <person name="Jin S."/>
            <person name="Fulthorpe R.R."/>
        </authorList>
    </citation>
    <scope>NUCLEOTIDE SEQUENCE [LARGE SCALE GENOMIC DNA]</scope>
    <source>
        <strain evidence="8 9">OLGA172</strain>
    </source>
</reference>
<dbReference type="GO" id="GO:0001716">
    <property type="term" value="F:L-amino-acid oxidase activity"/>
    <property type="evidence" value="ECO:0007669"/>
    <property type="project" value="TreeGrafter"/>
</dbReference>
<dbReference type="SUPFAM" id="SSF54373">
    <property type="entry name" value="FAD-linked reductases, C-terminal domain"/>
    <property type="match status" value="1"/>
</dbReference>
<dbReference type="Gene3D" id="3.50.50.60">
    <property type="entry name" value="FAD/NAD(P)-binding domain"/>
    <property type="match status" value="1"/>
</dbReference>
<dbReference type="PANTHER" id="PTHR10742">
    <property type="entry name" value="FLAVIN MONOAMINE OXIDASE"/>
    <property type="match status" value="1"/>
</dbReference>
<dbReference type="AlphaFoldDB" id="A0A160FSP8"/>
<dbReference type="InterPro" id="IPR050281">
    <property type="entry name" value="Flavin_monoamine_oxidase"/>
</dbReference>
<evidence type="ECO:0000313" key="9">
    <source>
        <dbReference type="Proteomes" id="UP000076852"/>
    </source>
</evidence>
<comment type="similarity">
    <text evidence="2">Belongs to the tryptophan 2-monooxygenase family.</text>
</comment>
<organism evidence="8 9">
    <name type="scientific">Paraburkholderia phytofirmans OLGA172</name>
    <dbReference type="NCBI Taxonomy" id="1417228"/>
    <lineage>
        <taxon>Bacteria</taxon>
        <taxon>Pseudomonadati</taxon>
        <taxon>Pseudomonadota</taxon>
        <taxon>Betaproteobacteria</taxon>
        <taxon>Burkholderiales</taxon>
        <taxon>Burkholderiaceae</taxon>
        <taxon>Paraburkholderia</taxon>
    </lineage>
</organism>
<evidence type="ECO:0000259" key="7">
    <source>
        <dbReference type="Pfam" id="PF01593"/>
    </source>
</evidence>
<keyword evidence="9" id="KW-1185">Reference proteome</keyword>
<dbReference type="KEGG" id="buz:AYM40_27115"/>
<evidence type="ECO:0000256" key="5">
    <source>
        <dbReference type="ARBA" id="ARBA00023070"/>
    </source>
</evidence>
<proteinExistence type="inferred from homology"/>